<keyword evidence="3 6" id="KW-0812">Transmembrane</keyword>
<keyword evidence="2" id="KW-0488">Methylation</keyword>
<evidence type="ECO:0000256" key="4">
    <source>
        <dbReference type="ARBA" id="ARBA00022989"/>
    </source>
</evidence>
<dbReference type="InterPro" id="IPR027558">
    <property type="entry name" value="Pre_pil_HX9DG_C"/>
</dbReference>
<dbReference type="SUPFAM" id="SSF54523">
    <property type="entry name" value="Pili subunits"/>
    <property type="match status" value="1"/>
</dbReference>
<dbReference type="PANTHER" id="PTHR30093:SF44">
    <property type="entry name" value="TYPE II SECRETION SYSTEM CORE PROTEIN G"/>
    <property type="match status" value="1"/>
</dbReference>
<dbReference type="STRING" id="690879.TSACC_22685"/>
<comment type="caution">
    <text evidence="7">The sequence shown here is derived from an EMBL/GenBank/DDBJ whole genome shotgun (WGS) entry which is preliminary data.</text>
</comment>
<evidence type="ECO:0000256" key="2">
    <source>
        <dbReference type="ARBA" id="ARBA00022481"/>
    </source>
</evidence>
<evidence type="ECO:0000256" key="3">
    <source>
        <dbReference type="ARBA" id="ARBA00022692"/>
    </source>
</evidence>
<sequence length="244" mass="26753">MKLSSQYPASRWRKCATDPGGAFSLVEILVTVAIIGVLFLTITAMTRSSMTRAKDVQCVSRVRSLASGILQYTQDQGEFPRSLHSASGAGKPVWAIAILPYIGTDETPTGAAWDAMFEKMFRCPADTNRTSKIYSYALNVHFELNPDSDDYPGSPLIWRRPASVISPGATILLAEPKAVFYADHIMSHQWTTARAVTNAIDGLRHGKKSNYAFADGHVETMSPGDTFNPAKGINLWNPSLARRQ</sequence>
<dbReference type="InParanoid" id="A0A146G9X5"/>
<reference evidence="8" key="1">
    <citation type="journal article" date="2017" name="Genome Announc.">
        <title>Draft Genome Sequence of Terrimicrobium sacchariphilum NM-5T, a Facultative Anaerobic Soil Bacterium of the Class Spartobacteria.</title>
        <authorList>
            <person name="Qiu Y.L."/>
            <person name="Tourlousse D.M."/>
            <person name="Matsuura N."/>
            <person name="Ohashi A."/>
            <person name="Sekiguchi Y."/>
        </authorList>
    </citation>
    <scope>NUCLEOTIDE SEQUENCE [LARGE SCALE GENOMIC DNA]</scope>
    <source>
        <strain evidence="8">NM-5</strain>
    </source>
</reference>
<accession>A0A146G9X5</accession>
<keyword evidence="8" id="KW-1185">Reference proteome</keyword>
<evidence type="ECO:0000313" key="7">
    <source>
        <dbReference type="EMBL" id="GAT34260.1"/>
    </source>
</evidence>
<dbReference type="RefSeq" id="WP_169809649.1">
    <property type="nucleotide sequence ID" value="NZ_BDCO01000002.1"/>
</dbReference>
<dbReference type="Gene3D" id="3.30.700.10">
    <property type="entry name" value="Glycoprotein, Type 4 Pilin"/>
    <property type="match status" value="1"/>
</dbReference>
<comment type="subcellular location">
    <subcellularLocation>
        <location evidence="1">Membrane</location>
        <topology evidence="1">Single-pass membrane protein</topology>
    </subcellularLocation>
</comment>
<name>A0A146G9X5_TERSA</name>
<gene>
    <name evidence="7" type="ORF">TSACC_22685</name>
</gene>
<dbReference type="GO" id="GO:0016020">
    <property type="term" value="C:membrane"/>
    <property type="evidence" value="ECO:0007669"/>
    <property type="project" value="UniProtKB-SubCell"/>
</dbReference>
<evidence type="ECO:0000256" key="6">
    <source>
        <dbReference type="SAM" id="Phobius"/>
    </source>
</evidence>
<keyword evidence="4 6" id="KW-1133">Transmembrane helix</keyword>
<proteinExistence type="predicted"/>
<evidence type="ECO:0000256" key="1">
    <source>
        <dbReference type="ARBA" id="ARBA00004167"/>
    </source>
</evidence>
<dbReference type="Proteomes" id="UP000076023">
    <property type="component" value="Unassembled WGS sequence"/>
</dbReference>
<evidence type="ECO:0000313" key="8">
    <source>
        <dbReference type="Proteomes" id="UP000076023"/>
    </source>
</evidence>
<organism evidence="7 8">
    <name type="scientific">Terrimicrobium sacchariphilum</name>
    <dbReference type="NCBI Taxonomy" id="690879"/>
    <lineage>
        <taxon>Bacteria</taxon>
        <taxon>Pseudomonadati</taxon>
        <taxon>Verrucomicrobiota</taxon>
        <taxon>Terrimicrobiia</taxon>
        <taxon>Terrimicrobiales</taxon>
        <taxon>Terrimicrobiaceae</taxon>
        <taxon>Terrimicrobium</taxon>
    </lineage>
</organism>
<dbReference type="NCBIfam" id="TIGR04294">
    <property type="entry name" value="pre_pil_HX9DG"/>
    <property type="match status" value="1"/>
</dbReference>
<keyword evidence="5 6" id="KW-0472">Membrane</keyword>
<protein>
    <submittedName>
        <fullName evidence="7">Prepilin-type processing-associated H-X9-DG domain-containing protein</fullName>
    </submittedName>
</protein>
<dbReference type="EMBL" id="BDCO01000002">
    <property type="protein sequence ID" value="GAT34260.1"/>
    <property type="molecule type" value="Genomic_DNA"/>
</dbReference>
<evidence type="ECO:0000256" key="5">
    <source>
        <dbReference type="ARBA" id="ARBA00023136"/>
    </source>
</evidence>
<dbReference type="AlphaFoldDB" id="A0A146G9X5"/>
<feature type="transmembrane region" description="Helical" evidence="6">
    <location>
        <begin position="20"/>
        <end position="42"/>
    </location>
</feature>
<dbReference type="InterPro" id="IPR045584">
    <property type="entry name" value="Pilin-like"/>
</dbReference>
<dbReference type="PANTHER" id="PTHR30093">
    <property type="entry name" value="GENERAL SECRETION PATHWAY PROTEIN G"/>
    <property type="match status" value="1"/>
</dbReference>